<reference evidence="8 9" key="1">
    <citation type="journal article" date="2015" name="Nat. Commun.">
        <title>Lucilia cuprina genome unlocks parasitic fly biology to underpin future interventions.</title>
        <authorList>
            <person name="Anstead C.A."/>
            <person name="Korhonen P.K."/>
            <person name="Young N.D."/>
            <person name="Hall R.S."/>
            <person name="Jex A.R."/>
            <person name="Murali S.C."/>
            <person name="Hughes D.S."/>
            <person name="Lee S.F."/>
            <person name="Perry T."/>
            <person name="Stroehlein A.J."/>
            <person name="Ansell B.R."/>
            <person name="Breugelmans B."/>
            <person name="Hofmann A."/>
            <person name="Qu J."/>
            <person name="Dugan S."/>
            <person name="Lee S.L."/>
            <person name="Chao H."/>
            <person name="Dinh H."/>
            <person name="Han Y."/>
            <person name="Doddapaneni H.V."/>
            <person name="Worley K.C."/>
            <person name="Muzny D.M."/>
            <person name="Ioannidis P."/>
            <person name="Waterhouse R.M."/>
            <person name="Zdobnov E.M."/>
            <person name="James P.J."/>
            <person name="Bagnall N.H."/>
            <person name="Kotze A.C."/>
            <person name="Gibbs R.A."/>
            <person name="Richards S."/>
            <person name="Batterham P."/>
            <person name="Gasser R.B."/>
        </authorList>
    </citation>
    <scope>NUCLEOTIDE SEQUENCE [LARGE SCALE GENOMIC DNA]</scope>
    <source>
        <strain evidence="8 9">LS</strain>
        <tissue evidence="8">Full body</tissue>
    </source>
</reference>
<dbReference type="PROSITE" id="PS50157">
    <property type="entry name" value="ZINC_FINGER_C2H2_2"/>
    <property type="match status" value="14"/>
</dbReference>
<feature type="domain" description="C2H2-type" evidence="7">
    <location>
        <begin position="337"/>
        <end position="365"/>
    </location>
</feature>
<dbReference type="GO" id="GO:0005634">
    <property type="term" value="C:nucleus"/>
    <property type="evidence" value="ECO:0007669"/>
    <property type="project" value="TreeGrafter"/>
</dbReference>
<name>A0A0L0CIE0_LUCCU</name>
<feature type="domain" description="C2H2-type" evidence="7">
    <location>
        <begin position="248"/>
        <end position="275"/>
    </location>
</feature>
<dbReference type="GO" id="GO:0000981">
    <property type="term" value="F:DNA-binding transcription factor activity, RNA polymerase II-specific"/>
    <property type="evidence" value="ECO:0007669"/>
    <property type="project" value="TreeGrafter"/>
</dbReference>
<keyword evidence="4" id="KW-0862">Zinc</keyword>
<dbReference type="InterPro" id="IPR036236">
    <property type="entry name" value="Znf_C2H2_sf"/>
</dbReference>
<feature type="compositionally biased region" description="Basic and acidic residues" evidence="6">
    <location>
        <begin position="603"/>
        <end position="620"/>
    </location>
</feature>
<dbReference type="OMA" id="ACHYRTH"/>
<dbReference type="OrthoDB" id="3565419at2759"/>
<evidence type="ECO:0000256" key="2">
    <source>
        <dbReference type="ARBA" id="ARBA00022737"/>
    </source>
</evidence>
<dbReference type="Pfam" id="PF00096">
    <property type="entry name" value="zf-C2H2"/>
    <property type="match status" value="8"/>
</dbReference>
<sequence length="983" mass="116660">MKQTSAHGSPWICRQCWQELSNFHAFYLKVKKVHKQYDLQKWPQLKCSTKDNDEYVSKTIFLYSVKEEFKLIDSTLETTLEEDLVPLDKFKRNIQNNNSAVINENIEINELPIIESVKDEDLPEDSDEDGQSNRVDNDSWDNNLDDNVGNNEITTANRKKETTKKLNLKIDFLKLKTHYRLEHQTLGYAMCCNKKFYNRGPLADHLRVHKNPNYFKCTICQRILAHRLSYENHLEFHKQENKTRERIFRCEKCDKSFFKKAVYDRHILSHVPEEDRKFQCDECDKKFAAEYLVNQHKAFAHLNKYGKICDICGKTFRERFSFTRHMAEHNGKPPEKVPCDICGVELTSKYLLNRHKKKMHTEENQQEQKCPYCSKVSPNMHAHRQHVNYAHTMKRKHACNMCEKKFKRPLELKEHLSTHTGEPLYTCPHCTRTFISSANMHKHRKASHPKEWQESRLKKLNDQKLRELTIKEHLNRCATTNDDVATILECSQENGMQASSGKETSNVNVKQESEREVEYSAKVREKIKTRKKFKTIENDDMNLLEVKSEFYFNPDENDGQLEKDVLCFDALDVQTFEDCKEVSDELESDEDNKRHTKKSRKVNQREKTKRNTEHHPDVKKPQKKLKQNKAKEELHANTISENVKSDIFTDNEHKLECCICNVTLEDFRAVKQHYRNEHNTKGYTMCCGKKYFKRCLLIDHLRVHKDPNYFKCTECAKVFATRRGLEMHLEIHQTRERKFNCDECGKSYFKLHVFERHKLSHVPESERHYNCSQCDKKFASDYLRRQHEDLTHEKKYDKICDICGKSFRHRFSFARHMEEHDGTTPTLVSCEICGAKLTNKYGLRRHMKMRHLEENMQEQICPYCSRVSPNLNAHRMHIKYNHTMQRKHACHLCEKAFRRPLELKEHLSTHTGEALYTCPHCPRTFISNANMHKHRKIAHRQEWEEARLRKLNEKGMKCVNVSETLPSVVDEIQKRPENLVYIV</sequence>
<evidence type="ECO:0000256" key="1">
    <source>
        <dbReference type="ARBA" id="ARBA00022723"/>
    </source>
</evidence>
<evidence type="ECO:0000313" key="9">
    <source>
        <dbReference type="Proteomes" id="UP000037069"/>
    </source>
</evidence>
<feature type="domain" description="C2H2-type" evidence="7">
    <location>
        <begin position="828"/>
        <end position="856"/>
    </location>
</feature>
<dbReference type="Gene3D" id="3.40.1800.20">
    <property type="match status" value="1"/>
</dbReference>
<keyword evidence="1" id="KW-0479">Metal-binding</keyword>
<feature type="domain" description="C2H2-type" evidence="7">
    <location>
        <begin position="215"/>
        <end position="242"/>
    </location>
</feature>
<dbReference type="SMART" id="SM00355">
    <property type="entry name" value="ZnF_C2H2"/>
    <property type="match status" value="18"/>
</dbReference>
<comment type="caution">
    <text evidence="8">The sequence shown here is derived from an EMBL/GenBank/DDBJ whole genome shotgun (WGS) entry which is preliminary data.</text>
</comment>
<evidence type="ECO:0000259" key="7">
    <source>
        <dbReference type="PROSITE" id="PS50157"/>
    </source>
</evidence>
<evidence type="ECO:0000256" key="5">
    <source>
        <dbReference type="PROSITE-ProRule" id="PRU00042"/>
    </source>
</evidence>
<dbReference type="PROSITE" id="PS00028">
    <property type="entry name" value="ZINC_FINGER_C2H2_1"/>
    <property type="match status" value="14"/>
</dbReference>
<feature type="domain" description="C2H2-type" evidence="7">
    <location>
        <begin position="798"/>
        <end position="825"/>
    </location>
</feature>
<feature type="domain" description="C2H2-type" evidence="7">
    <location>
        <begin position="888"/>
        <end position="915"/>
    </location>
</feature>
<dbReference type="InterPro" id="IPR013087">
    <property type="entry name" value="Znf_C2H2_type"/>
</dbReference>
<proteinExistence type="predicted"/>
<dbReference type="Proteomes" id="UP000037069">
    <property type="component" value="Unassembled WGS sequence"/>
</dbReference>
<gene>
    <name evidence="8" type="ORF">FF38_10684</name>
</gene>
<evidence type="ECO:0000256" key="6">
    <source>
        <dbReference type="SAM" id="MobiDB-lite"/>
    </source>
</evidence>
<feature type="domain" description="C2H2-type" evidence="7">
    <location>
        <begin position="278"/>
        <end position="306"/>
    </location>
</feature>
<dbReference type="AlphaFoldDB" id="A0A0L0CIE0"/>
<keyword evidence="2" id="KW-0677">Repeat</keyword>
<evidence type="ECO:0000313" key="8">
    <source>
        <dbReference type="EMBL" id="KNC32011.1"/>
    </source>
</evidence>
<dbReference type="GO" id="GO:0043565">
    <property type="term" value="F:sequence-specific DNA binding"/>
    <property type="evidence" value="ECO:0007669"/>
    <property type="project" value="TreeGrafter"/>
</dbReference>
<dbReference type="GO" id="GO:0008270">
    <property type="term" value="F:zinc ion binding"/>
    <property type="evidence" value="ECO:0007669"/>
    <property type="project" value="UniProtKB-KW"/>
</dbReference>
<dbReference type="EMBL" id="JRES01000349">
    <property type="protein sequence ID" value="KNC32011.1"/>
    <property type="molecule type" value="Genomic_DNA"/>
</dbReference>
<feature type="domain" description="C2H2-type" evidence="7">
    <location>
        <begin position="769"/>
        <end position="797"/>
    </location>
</feature>
<feature type="domain" description="C2H2-type" evidence="7">
    <location>
        <begin position="739"/>
        <end position="766"/>
    </location>
</feature>
<protein>
    <submittedName>
        <fullName evidence="8">Transcription factor grauzone</fullName>
    </submittedName>
</protein>
<dbReference type="SUPFAM" id="SSF57667">
    <property type="entry name" value="beta-beta-alpha zinc fingers"/>
    <property type="match status" value="8"/>
</dbReference>
<keyword evidence="9" id="KW-1185">Reference proteome</keyword>
<dbReference type="Gene3D" id="3.30.160.60">
    <property type="entry name" value="Classic Zinc Finger"/>
    <property type="match status" value="11"/>
</dbReference>
<feature type="compositionally biased region" description="Acidic residues" evidence="6">
    <location>
        <begin position="121"/>
        <end position="130"/>
    </location>
</feature>
<feature type="domain" description="C2H2-type" evidence="7">
    <location>
        <begin position="425"/>
        <end position="453"/>
    </location>
</feature>
<feature type="domain" description="C2H2-type" evidence="7">
    <location>
        <begin position="916"/>
        <end position="944"/>
    </location>
</feature>
<keyword evidence="3 5" id="KW-0863">Zinc-finger</keyword>
<feature type="region of interest" description="Disordered" evidence="6">
    <location>
        <begin position="583"/>
        <end position="634"/>
    </location>
</feature>
<evidence type="ECO:0000256" key="4">
    <source>
        <dbReference type="ARBA" id="ARBA00022833"/>
    </source>
</evidence>
<organism evidence="8 9">
    <name type="scientific">Lucilia cuprina</name>
    <name type="common">Green bottle fly</name>
    <name type="synonym">Australian sheep blowfly</name>
    <dbReference type="NCBI Taxonomy" id="7375"/>
    <lineage>
        <taxon>Eukaryota</taxon>
        <taxon>Metazoa</taxon>
        <taxon>Ecdysozoa</taxon>
        <taxon>Arthropoda</taxon>
        <taxon>Hexapoda</taxon>
        <taxon>Insecta</taxon>
        <taxon>Pterygota</taxon>
        <taxon>Neoptera</taxon>
        <taxon>Endopterygota</taxon>
        <taxon>Diptera</taxon>
        <taxon>Brachycera</taxon>
        <taxon>Muscomorpha</taxon>
        <taxon>Oestroidea</taxon>
        <taxon>Calliphoridae</taxon>
        <taxon>Luciliinae</taxon>
        <taxon>Lucilia</taxon>
    </lineage>
</organism>
<feature type="domain" description="C2H2-type" evidence="7">
    <location>
        <begin position="710"/>
        <end position="737"/>
    </location>
</feature>
<accession>A0A0L0CIE0</accession>
<dbReference type="PANTHER" id="PTHR24408">
    <property type="entry name" value="ZINC FINGER PROTEIN"/>
    <property type="match status" value="1"/>
</dbReference>
<feature type="domain" description="C2H2-type" evidence="7">
    <location>
        <begin position="307"/>
        <end position="334"/>
    </location>
</feature>
<dbReference type="PANTHER" id="PTHR24408:SF64">
    <property type="entry name" value="LINKING IMMUNITY AND METABOLISM-RELATED"/>
    <property type="match status" value="1"/>
</dbReference>
<feature type="region of interest" description="Disordered" evidence="6">
    <location>
        <begin position="120"/>
        <end position="156"/>
    </location>
</feature>
<feature type="domain" description="C2H2-type" evidence="7">
    <location>
        <begin position="397"/>
        <end position="424"/>
    </location>
</feature>
<evidence type="ECO:0000256" key="3">
    <source>
        <dbReference type="ARBA" id="ARBA00022771"/>
    </source>
</evidence>